<dbReference type="AlphaFoldDB" id="A0A5P1FEG5"/>
<keyword evidence="3" id="KW-1185">Reference proteome</keyword>
<gene>
    <name evidence="2" type="ORF">A4U43_C03F31680</name>
</gene>
<evidence type="ECO:0000313" key="2">
    <source>
        <dbReference type="EMBL" id="ONK76746.1"/>
    </source>
</evidence>
<proteinExistence type="predicted"/>
<dbReference type="Proteomes" id="UP000243459">
    <property type="component" value="Chromosome 3"/>
</dbReference>
<feature type="compositionally biased region" description="Basic and acidic residues" evidence="1">
    <location>
        <begin position="82"/>
        <end position="91"/>
    </location>
</feature>
<evidence type="ECO:0000256" key="1">
    <source>
        <dbReference type="SAM" id="MobiDB-lite"/>
    </source>
</evidence>
<sequence>MKLQYLRLAFCDETNILSPSPSPSPSPSLTINCKRLRPIAPKFVPRDADADILTSLDLRSFNSPKPTKRIDQAQNPDASPVGKKEEAKRCDGGSNKRKRGWESDDEGDGTLELFPLRPERD</sequence>
<accession>A0A5P1FEG5</accession>
<dbReference type="EMBL" id="CM007383">
    <property type="protein sequence ID" value="ONK76746.1"/>
    <property type="molecule type" value="Genomic_DNA"/>
</dbReference>
<evidence type="ECO:0000313" key="3">
    <source>
        <dbReference type="Proteomes" id="UP000243459"/>
    </source>
</evidence>
<organism evidence="2 3">
    <name type="scientific">Asparagus officinalis</name>
    <name type="common">Garden asparagus</name>
    <dbReference type="NCBI Taxonomy" id="4686"/>
    <lineage>
        <taxon>Eukaryota</taxon>
        <taxon>Viridiplantae</taxon>
        <taxon>Streptophyta</taxon>
        <taxon>Embryophyta</taxon>
        <taxon>Tracheophyta</taxon>
        <taxon>Spermatophyta</taxon>
        <taxon>Magnoliopsida</taxon>
        <taxon>Liliopsida</taxon>
        <taxon>Asparagales</taxon>
        <taxon>Asparagaceae</taxon>
        <taxon>Asparagoideae</taxon>
        <taxon>Asparagus</taxon>
    </lineage>
</organism>
<reference evidence="3" key="1">
    <citation type="journal article" date="2017" name="Nat. Commun.">
        <title>The asparagus genome sheds light on the origin and evolution of a young Y chromosome.</title>
        <authorList>
            <person name="Harkess A."/>
            <person name="Zhou J."/>
            <person name="Xu C."/>
            <person name="Bowers J.E."/>
            <person name="Van der Hulst R."/>
            <person name="Ayyampalayam S."/>
            <person name="Mercati F."/>
            <person name="Riccardi P."/>
            <person name="McKain M.R."/>
            <person name="Kakrana A."/>
            <person name="Tang H."/>
            <person name="Ray J."/>
            <person name="Groenendijk J."/>
            <person name="Arikit S."/>
            <person name="Mathioni S.M."/>
            <person name="Nakano M."/>
            <person name="Shan H."/>
            <person name="Telgmann-Rauber A."/>
            <person name="Kanno A."/>
            <person name="Yue Z."/>
            <person name="Chen H."/>
            <person name="Li W."/>
            <person name="Chen Y."/>
            <person name="Xu X."/>
            <person name="Zhang Y."/>
            <person name="Luo S."/>
            <person name="Chen H."/>
            <person name="Gao J."/>
            <person name="Mao Z."/>
            <person name="Pires J.C."/>
            <person name="Luo M."/>
            <person name="Kudrna D."/>
            <person name="Wing R.A."/>
            <person name="Meyers B.C."/>
            <person name="Yi K."/>
            <person name="Kong H."/>
            <person name="Lavrijsen P."/>
            <person name="Sunseri F."/>
            <person name="Falavigna A."/>
            <person name="Ye Y."/>
            <person name="Leebens-Mack J.H."/>
            <person name="Chen G."/>
        </authorList>
    </citation>
    <scope>NUCLEOTIDE SEQUENCE [LARGE SCALE GENOMIC DNA]</scope>
    <source>
        <strain evidence="3">cv. DH0086</strain>
    </source>
</reference>
<dbReference type="Gramene" id="ONK76746">
    <property type="protein sequence ID" value="ONK76746"/>
    <property type="gene ID" value="A4U43_C03F31680"/>
</dbReference>
<protein>
    <submittedName>
        <fullName evidence="2">Uncharacterized protein</fullName>
    </submittedName>
</protein>
<feature type="region of interest" description="Disordered" evidence="1">
    <location>
        <begin position="59"/>
        <end position="121"/>
    </location>
</feature>
<name>A0A5P1FEG5_ASPOF</name>